<dbReference type="InterPro" id="IPR005625">
    <property type="entry name" value="PepSY-ass_TM"/>
</dbReference>
<dbReference type="OrthoDB" id="1111139at2"/>
<dbReference type="Pfam" id="PF03929">
    <property type="entry name" value="PepSY_TM"/>
    <property type="match status" value="1"/>
</dbReference>
<keyword evidence="1" id="KW-1133">Transmembrane helix</keyword>
<feature type="transmembrane region" description="Helical" evidence="1">
    <location>
        <begin position="473"/>
        <end position="493"/>
    </location>
</feature>
<dbReference type="PANTHER" id="PTHR34219">
    <property type="entry name" value="IRON-REGULATED INNER MEMBRANE PROTEIN-RELATED"/>
    <property type="match status" value="1"/>
</dbReference>
<dbReference type="Proteomes" id="UP000278609">
    <property type="component" value="Unassembled WGS sequence"/>
</dbReference>
<dbReference type="EMBL" id="RQYS01000021">
    <property type="protein sequence ID" value="RRD61704.1"/>
    <property type="molecule type" value="Genomic_DNA"/>
</dbReference>
<organism evidence="2 3">
    <name type="scientific">Tannerella forsythia</name>
    <name type="common">Bacteroides forsythus</name>
    <dbReference type="NCBI Taxonomy" id="28112"/>
    <lineage>
        <taxon>Bacteria</taxon>
        <taxon>Pseudomonadati</taxon>
        <taxon>Bacteroidota</taxon>
        <taxon>Bacteroidia</taxon>
        <taxon>Bacteroidales</taxon>
        <taxon>Tannerellaceae</taxon>
        <taxon>Tannerella</taxon>
    </lineage>
</organism>
<dbReference type="AlphaFoldDB" id="A0A3P1XS82"/>
<proteinExistence type="predicted"/>
<feature type="transmembrane region" description="Helical" evidence="1">
    <location>
        <begin position="262"/>
        <end position="280"/>
    </location>
</feature>
<gene>
    <name evidence="2" type="ORF">EII40_05885</name>
</gene>
<evidence type="ECO:0000313" key="3">
    <source>
        <dbReference type="Proteomes" id="UP000278609"/>
    </source>
</evidence>
<evidence type="ECO:0000256" key="1">
    <source>
        <dbReference type="SAM" id="Phobius"/>
    </source>
</evidence>
<keyword evidence="1" id="KW-0472">Membrane</keyword>
<protein>
    <submittedName>
        <fullName evidence="2">PepSY domain-containing protein</fullName>
    </submittedName>
</protein>
<reference evidence="2 3" key="1">
    <citation type="submission" date="2018-11" db="EMBL/GenBank/DDBJ databases">
        <title>Genomes From Bacteria Associated with the Canine Oral Cavity: a Test Case for Automated Genome-Based Taxonomic Assignment.</title>
        <authorList>
            <person name="Coil D.A."/>
            <person name="Jospin G."/>
            <person name="Darling A.E."/>
            <person name="Wallis C."/>
            <person name="Davis I.J."/>
            <person name="Harris S."/>
            <person name="Eisen J.A."/>
            <person name="Holcombe L.J."/>
            <person name="O'Flynn C."/>
        </authorList>
    </citation>
    <scope>NUCLEOTIDE SEQUENCE [LARGE SCALE GENOMIC DNA]</scope>
    <source>
        <strain evidence="2 3">OH2617_COT-023</strain>
    </source>
</reference>
<sequence>MRFFAKYHKWIGLFFTFFVLMFAVSGVFLNHRRAIAAWDVARSWLPERYSYKNWNNGAVGGTLPLSGGRVLMYGGSGAWMTDTLGRSPQPLTEGMRRGADNRNLRAVTQTAGGELFAVSPFCLYRLKENTNRWEEQPVTTAHEAFTDVQVKDDTLFVVSRSHIYAAAPPYTTFERIQLQQPENYTSKVSLFRTFWLLHSGELFGTAGKTVVDTVGVLVIVLCITGLIITLFKIPIKRRRKKGVNSPKLKQTWTFSLKWHAKLGYLFFILLLIITVTGMFLRPPLLIPIARAQVKPLPGSTLESDNPWHDKLRRLRYDDRQQGWLLSSGDGFYALSSLRSVPQKLTNTPPVSVMGVTVWQKNGADEWLIGSFSGLYRWNISEQAVYDYLTGEAVAPRRSSGRPSFKNAVSGFSSDFSQGEVWFEYAKGACMKEEVAFVPMPDALADGRMSFWNVCLELHVGRLYSSFLRGLTDWYIFLAGLLMLFIAVSGYIVYRKRYRKKRTTAKKPSAA</sequence>
<name>A0A3P1XS82_TANFO</name>
<accession>A0A3P1XS82</accession>
<comment type="caution">
    <text evidence="2">The sequence shown here is derived from an EMBL/GenBank/DDBJ whole genome shotgun (WGS) entry which is preliminary data.</text>
</comment>
<dbReference type="RefSeq" id="WP_124751351.1">
    <property type="nucleotide sequence ID" value="NZ_RQYS01000021.1"/>
</dbReference>
<keyword evidence="1" id="KW-0812">Transmembrane</keyword>
<feature type="transmembrane region" description="Helical" evidence="1">
    <location>
        <begin position="213"/>
        <end position="231"/>
    </location>
</feature>
<evidence type="ECO:0000313" key="2">
    <source>
        <dbReference type="EMBL" id="RRD61704.1"/>
    </source>
</evidence>